<organism evidence="3 4">
    <name type="scientific">Leptomonas seymouri</name>
    <dbReference type="NCBI Taxonomy" id="5684"/>
    <lineage>
        <taxon>Eukaryota</taxon>
        <taxon>Discoba</taxon>
        <taxon>Euglenozoa</taxon>
        <taxon>Kinetoplastea</taxon>
        <taxon>Metakinetoplastina</taxon>
        <taxon>Trypanosomatida</taxon>
        <taxon>Trypanosomatidae</taxon>
        <taxon>Leishmaniinae</taxon>
        <taxon>Leptomonas</taxon>
    </lineage>
</organism>
<comment type="caution">
    <text evidence="3">The sequence shown here is derived from an EMBL/GenBank/DDBJ whole genome shotgun (WGS) entry which is preliminary data.</text>
</comment>
<evidence type="ECO:0000313" key="4">
    <source>
        <dbReference type="Proteomes" id="UP000038009"/>
    </source>
</evidence>
<dbReference type="VEuPathDB" id="TriTrypDB:Lsey_0086_0160"/>
<gene>
    <name evidence="3" type="ORF">ABL78_3439</name>
</gene>
<proteinExistence type="predicted"/>
<dbReference type="Proteomes" id="UP000038009">
    <property type="component" value="Unassembled WGS sequence"/>
</dbReference>
<name>A0A0N1HZJ4_LEPSE</name>
<dbReference type="OMA" id="METHDAT"/>
<sequence length="168" mass="18683">MLSWLWDALFRAEVAVRDDTFSVSATDLGSVAEQLRTLQRTVESAKQALATTEESTRTFYQSIESLLMETHDATDKHAEVSPHSAELQGIRAVLEEQRSTVMKAMVKQKSTVEDRLFRAQVQLRALEKLEKSVEASARHLDDQSLHAGHVAFPSPVAPQFSSSAEEGK</sequence>
<feature type="compositionally biased region" description="Polar residues" evidence="2">
    <location>
        <begin position="159"/>
        <end position="168"/>
    </location>
</feature>
<reference evidence="3 4" key="1">
    <citation type="journal article" date="2015" name="PLoS Pathog.">
        <title>Leptomonas seymouri: Adaptations to the Dixenous Life Cycle Analyzed by Genome Sequencing, Transcriptome Profiling and Co-infection with Leishmania donovani.</title>
        <authorList>
            <person name="Kraeva N."/>
            <person name="Butenko A."/>
            <person name="Hlavacova J."/>
            <person name="Kostygov A."/>
            <person name="Myskova J."/>
            <person name="Grybchuk D."/>
            <person name="Lestinova T."/>
            <person name="Votypka J."/>
            <person name="Volf P."/>
            <person name="Opperdoes F."/>
            <person name="Flegontov P."/>
            <person name="Lukes J."/>
            <person name="Yurchenko V."/>
        </authorList>
    </citation>
    <scope>NUCLEOTIDE SEQUENCE [LARGE SCALE GENOMIC DNA]</scope>
    <source>
        <strain evidence="3 4">ATCC 30220</strain>
    </source>
</reference>
<protein>
    <submittedName>
        <fullName evidence="3">Uncharacterized protein</fullName>
    </submittedName>
</protein>
<accession>A0A0N1HZJ4</accession>
<dbReference type="OrthoDB" id="260464at2759"/>
<evidence type="ECO:0000313" key="3">
    <source>
        <dbReference type="EMBL" id="KPI87490.1"/>
    </source>
</evidence>
<evidence type="ECO:0000256" key="2">
    <source>
        <dbReference type="SAM" id="MobiDB-lite"/>
    </source>
</evidence>
<feature type="coiled-coil region" evidence="1">
    <location>
        <begin position="28"/>
        <end position="55"/>
    </location>
</feature>
<feature type="region of interest" description="Disordered" evidence="2">
    <location>
        <begin position="149"/>
        <end position="168"/>
    </location>
</feature>
<evidence type="ECO:0000256" key="1">
    <source>
        <dbReference type="SAM" id="Coils"/>
    </source>
</evidence>
<keyword evidence="1" id="KW-0175">Coiled coil</keyword>
<dbReference type="AlphaFoldDB" id="A0A0N1HZJ4"/>
<dbReference type="EMBL" id="LJSK01000086">
    <property type="protein sequence ID" value="KPI87490.1"/>
    <property type="molecule type" value="Genomic_DNA"/>
</dbReference>
<keyword evidence="4" id="KW-1185">Reference proteome</keyword>